<dbReference type="CDD" id="cd06261">
    <property type="entry name" value="TM_PBP2"/>
    <property type="match status" value="1"/>
</dbReference>
<feature type="transmembrane region" description="Helical" evidence="7">
    <location>
        <begin position="169"/>
        <end position="192"/>
    </location>
</feature>
<dbReference type="PANTHER" id="PTHR43163">
    <property type="entry name" value="DIPEPTIDE TRANSPORT SYSTEM PERMEASE PROTEIN DPPB-RELATED"/>
    <property type="match status" value="1"/>
</dbReference>
<evidence type="ECO:0000256" key="6">
    <source>
        <dbReference type="ARBA" id="ARBA00023136"/>
    </source>
</evidence>
<reference evidence="10" key="1">
    <citation type="submission" date="2009-12" db="EMBL/GenBank/DDBJ databases">
        <title>Complete sequence of Treponema primitia strain ZAS-2.</title>
        <authorList>
            <person name="Tetu S.G."/>
            <person name="Matson E."/>
            <person name="Ren Q."/>
            <person name="Seshadri R."/>
            <person name="Elbourne L."/>
            <person name="Hassan K.A."/>
            <person name="Durkin A."/>
            <person name="Radune D."/>
            <person name="Mohamoud Y."/>
            <person name="Shay R."/>
            <person name="Jin S."/>
            <person name="Zhang X."/>
            <person name="Lucey K."/>
            <person name="Ballor N.R."/>
            <person name="Ottesen E."/>
            <person name="Rosenthal R."/>
            <person name="Allen A."/>
            <person name="Leadbetter J.R."/>
            <person name="Paulsen I.T."/>
        </authorList>
    </citation>
    <scope>NUCLEOTIDE SEQUENCE [LARGE SCALE GENOMIC DNA]</scope>
    <source>
        <strain evidence="10">ATCC BAA-887 / DSM 12427 / ZAS-2</strain>
    </source>
</reference>
<proteinExistence type="inferred from homology"/>
<dbReference type="HOGENOM" id="CLU_036879_0_2_12"/>
<dbReference type="AlphaFoldDB" id="F5YI64"/>
<evidence type="ECO:0000256" key="1">
    <source>
        <dbReference type="ARBA" id="ARBA00004651"/>
    </source>
</evidence>
<feature type="domain" description="ABC transmembrane type-1" evidence="8">
    <location>
        <begin position="95"/>
        <end position="296"/>
    </location>
</feature>
<keyword evidence="6 7" id="KW-0472">Membrane</keyword>
<evidence type="ECO:0000256" key="2">
    <source>
        <dbReference type="ARBA" id="ARBA00022448"/>
    </source>
</evidence>
<dbReference type="STRING" id="545694.TREPR_0934"/>
<keyword evidence="4 7" id="KW-0812">Transmembrane</keyword>
<dbReference type="GO" id="GO:0005886">
    <property type="term" value="C:plasma membrane"/>
    <property type="evidence" value="ECO:0007669"/>
    <property type="project" value="UniProtKB-SubCell"/>
</dbReference>
<feature type="transmembrane region" description="Helical" evidence="7">
    <location>
        <begin position="278"/>
        <end position="299"/>
    </location>
</feature>
<evidence type="ECO:0000313" key="9">
    <source>
        <dbReference type="EMBL" id="AEF85418.1"/>
    </source>
</evidence>
<evidence type="ECO:0000256" key="7">
    <source>
        <dbReference type="RuleBase" id="RU363032"/>
    </source>
</evidence>
<dbReference type="RefSeq" id="WP_015709123.1">
    <property type="nucleotide sequence ID" value="NC_015578.1"/>
</dbReference>
<keyword evidence="3" id="KW-1003">Cell membrane</keyword>
<comment type="similarity">
    <text evidence="7">Belongs to the binding-protein-dependent transport system permease family.</text>
</comment>
<reference evidence="9 10" key="2">
    <citation type="journal article" date="2011" name="ISME J.">
        <title>RNA-seq reveals cooperative metabolic interactions between two termite-gut spirochete species in co-culture.</title>
        <authorList>
            <person name="Rosenthal A.Z."/>
            <person name="Matson E.G."/>
            <person name="Eldar A."/>
            <person name="Leadbetter J.R."/>
        </authorList>
    </citation>
    <scope>NUCLEOTIDE SEQUENCE [LARGE SCALE GENOMIC DNA]</scope>
    <source>
        <strain evidence="10">ATCC BAA-887 / DSM 12427 / ZAS-2</strain>
    </source>
</reference>
<evidence type="ECO:0000256" key="3">
    <source>
        <dbReference type="ARBA" id="ARBA00022475"/>
    </source>
</evidence>
<evidence type="ECO:0000256" key="4">
    <source>
        <dbReference type="ARBA" id="ARBA00022692"/>
    </source>
</evidence>
<dbReference type="Pfam" id="PF19300">
    <property type="entry name" value="BPD_transp_1_N"/>
    <property type="match status" value="1"/>
</dbReference>
<dbReference type="Proteomes" id="UP000009223">
    <property type="component" value="Chromosome"/>
</dbReference>
<keyword evidence="5 7" id="KW-1133">Transmembrane helix</keyword>
<dbReference type="OrthoDB" id="9806409at2"/>
<organism evidence="9 10">
    <name type="scientific">Treponema primitia (strain ATCC BAA-887 / DSM 12427 / ZAS-2)</name>
    <dbReference type="NCBI Taxonomy" id="545694"/>
    <lineage>
        <taxon>Bacteria</taxon>
        <taxon>Pseudomonadati</taxon>
        <taxon>Spirochaetota</taxon>
        <taxon>Spirochaetia</taxon>
        <taxon>Spirochaetales</taxon>
        <taxon>Treponemataceae</taxon>
        <taxon>Treponema</taxon>
    </lineage>
</organism>
<keyword evidence="2 7" id="KW-0813">Transport</keyword>
<sequence length="315" mass="34787">MFRYIQKRLLMMIPTLFGVSFIIFVILSFTPGDPGTMSLGQEAPPEVIRAYNEQLGFYDPLALKYVKYISKAVHGDLGISWRTNRPVINEIALKFPVTLRLASCSIFLSAALGIILGIISATRPYSVLDVSCTTGAIIFASMPRFWLGMIFMLVFALKLKWLPSNGIGAWRHYVLPTVVLSLPTAAQIMRLMRSTMLETMKKDYIRTAKAKGASKGAVTWKHGLKNALMPVITVIGMDFGYLLGGTVLVETVFSMSGIGTLMLNSIRNQDVPQIQGTALLIATLVCLVMLLVDILYAFLDPRLRTKYSVPQTGGH</sequence>
<dbReference type="PANTHER" id="PTHR43163:SF6">
    <property type="entry name" value="DIPEPTIDE TRANSPORT SYSTEM PERMEASE PROTEIN DPPB-RELATED"/>
    <property type="match status" value="1"/>
</dbReference>
<dbReference type="eggNOG" id="COG0601">
    <property type="taxonomic scope" value="Bacteria"/>
</dbReference>
<dbReference type="InterPro" id="IPR000515">
    <property type="entry name" value="MetI-like"/>
</dbReference>
<dbReference type="Pfam" id="PF00528">
    <property type="entry name" value="BPD_transp_1"/>
    <property type="match status" value="1"/>
</dbReference>
<evidence type="ECO:0000256" key="5">
    <source>
        <dbReference type="ARBA" id="ARBA00022989"/>
    </source>
</evidence>
<dbReference type="KEGG" id="tpi:TREPR_0934"/>
<dbReference type="EMBL" id="CP001843">
    <property type="protein sequence ID" value="AEF85418.1"/>
    <property type="molecule type" value="Genomic_DNA"/>
</dbReference>
<evidence type="ECO:0000313" key="10">
    <source>
        <dbReference type="Proteomes" id="UP000009223"/>
    </source>
</evidence>
<feature type="transmembrane region" description="Helical" evidence="7">
    <location>
        <begin position="99"/>
        <end position="122"/>
    </location>
</feature>
<dbReference type="Gene3D" id="1.10.3720.10">
    <property type="entry name" value="MetI-like"/>
    <property type="match status" value="1"/>
</dbReference>
<evidence type="ECO:0000259" key="8">
    <source>
        <dbReference type="PROSITE" id="PS50928"/>
    </source>
</evidence>
<accession>F5YI64</accession>
<dbReference type="GO" id="GO:0055085">
    <property type="term" value="P:transmembrane transport"/>
    <property type="evidence" value="ECO:0007669"/>
    <property type="project" value="InterPro"/>
</dbReference>
<dbReference type="InterPro" id="IPR045621">
    <property type="entry name" value="BPD_transp_1_N"/>
</dbReference>
<feature type="transmembrane region" description="Helical" evidence="7">
    <location>
        <begin position="134"/>
        <end position="157"/>
    </location>
</feature>
<dbReference type="PROSITE" id="PS50928">
    <property type="entry name" value="ABC_TM1"/>
    <property type="match status" value="1"/>
</dbReference>
<keyword evidence="10" id="KW-1185">Reference proteome</keyword>
<gene>
    <name evidence="9" type="ordered locus">TREPR_0934</name>
</gene>
<dbReference type="SUPFAM" id="SSF161098">
    <property type="entry name" value="MetI-like"/>
    <property type="match status" value="1"/>
</dbReference>
<comment type="subcellular location">
    <subcellularLocation>
        <location evidence="1 7">Cell membrane</location>
        <topology evidence="1 7">Multi-pass membrane protein</topology>
    </subcellularLocation>
</comment>
<dbReference type="InterPro" id="IPR035906">
    <property type="entry name" value="MetI-like_sf"/>
</dbReference>
<feature type="transmembrane region" description="Helical" evidence="7">
    <location>
        <begin position="9"/>
        <end position="29"/>
    </location>
</feature>
<protein>
    <submittedName>
        <fullName evidence="9">Probable peptide ABC transporter permease protein y4tP</fullName>
    </submittedName>
</protein>
<feature type="transmembrane region" description="Helical" evidence="7">
    <location>
        <begin position="239"/>
        <end position="258"/>
    </location>
</feature>
<name>F5YI64_TREPZ</name>